<dbReference type="EMBL" id="KN832582">
    <property type="protein sequence ID" value="KII83146.1"/>
    <property type="molecule type" value="Genomic_DNA"/>
</dbReference>
<proteinExistence type="predicted"/>
<feature type="compositionally biased region" description="Basic residues" evidence="1">
    <location>
        <begin position="171"/>
        <end position="193"/>
    </location>
</feature>
<feature type="compositionally biased region" description="Acidic residues" evidence="1">
    <location>
        <begin position="139"/>
        <end position="167"/>
    </location>
</feature>
<dbReference type="OrthoDB" id="3268646at2759"/>
<reference evidence="2 3" key="1">
    <citation type="submission" date="2014-06" db="EMBL/GenBank/DDBJ databases">
        <title>Evolutionary Origins and Diversification of the Mycorrhizal Mutualists.</title>
        <authorList>
            <consortium name="DOE Joint Genome Institute"/>
            <consortium name="Mycorrhizal Genomics Consortium"/>
            <person name="Kohler A."/>
            <person name="Kuo A."/>
            <person name="Nagy L.G."/>
            <person name="Floudas D."/>
            <person name="Copeland A."/>
            <person name="Barry K.W."/>
            <person name="Cichocki N."/>
            <person name="Veneault-Fourrey C."/>
            <person name="LaButti K."/>
            <person name="Lindquist E.A."/>
            <person name="Lipzen A."/>
            <person name="Lundell T."/>
            <person name="Morin E."/>
            <person name="Murat C."/>
            <person name="Riley R."/>
            <person name="Ohm R."/>
            <person name="Sun H."/>
            <person name="Tunlid A."/>
            <person name="Henrissat B."/>
            <person name="Grigoriev I.V."/>
            <person name="Hibbett D.S."/>
            <person name="Martin F."/>
        </authorList>
    </citation>
    <scope>NUCLEOTIDE SEQUENCE [LARGE SCALE GENOMIC DNA]</scope>
    <source>
        <strain evidence="2 3">FD-325 SS-3</strain>
    </source>
</reference>
<dbReference type="HOGENOM" id="CLU_003921_6_1_1"/>
<evidence type="ECO:0000256" key="1">
    <source>
        <dbReference type="SAM" id="MobiDB-lite"/>
    </source>
</evidence>
<organism evidence="2 3">
    <name type="scientific">Plicaturopsis crispa FD-325 SS-3</name>
    <dbReference type="NCBI Taxonomy" id="944288"/>
    <lineage>
        <taxon>Eukaryota</taxon>
        <taxon>Fungi</taxon>
        <taxon>Dikarya</taxon>
        <taxon>Basidiomycota</taxon>
        <taxon>Agaricomycotina</taxon>
        <taxon>Agaricomycetes</taxon>
        <taxon>Agaricomycetidae</taxon>
        <taxon>Amylocorticiales</taxon>
        <taxon>Amylocorticiaceae</taxon>
        <taxon>Plicatura</taxon>
        <taxon>Plicaturopsis crispa</taxon>
    </lineage>
</organism>
<sequence>FIKALKSYQDHNWPKLREDLLNLYDADLATTTYRQKDLLRFVKESRGKSLRNLTQWKRYCRRFIRIAGYLKQKSKINEDEYDTYFWAGIPKAFRNNIEARLLTKDPSRDMSKPFGYDDIDKVATAYLQRDKFPTMIIDSDSEDDDTTLSDLSEDTSDSEESDSDSDDERDRRRKKKEKKKTALKKTLKKKRPAKVVDDDDEEDEKPIRRGKNPAQADKQKHEEVEGLIRQLNKMSIDDTEYGATYYKALKIDSDIAKVVRPPQI</sequence>
<feature type="region of interest" description="Disordered" evidence="1">
    <location>
        <begin position="135"/>
        <end position="222"/>
    </location>
</feature>
<keyword evidence="3" id="KW-1185">Reference proteome</keyword>
<protein>
    <submittedName>
        <fullName evidence="2">Uncharacterized protein</fullName>
    </submittedName>
</protein>
<evidence type="ECO:0000313" key="2">
    <source>
        <dbReference type="EMBL" id="KII83146.1"/>
    </source>
</evidence>
<evidence type="ECO:0000313" key="3">
    <source>
        <dbReference type="Proteomes" id="UP000053263"/>
    </source>
</evidence>
<accession>A0A0C9SK55</accession>
<gene>
    <name evidence="2" type="ORF">PLICRDRAFT_77662</name>
</gene>
<feature type="non-terminal residue" evidence="2">
    <location>
        <position position="264"/>
    </location>
</feature>
<name>A0A0C9SK55_PLICR</name>
<feature type="non-terminal residue" evidence="2">
    <location>
        <position position="1"/>
    </location>
</feature>
<dbReference type="AlphaFoldDB" id="A0A0C9SK55"/>
<dbReference type="Proteomes" id="UP000053263">
    <property type="component" value="Unassembled WGS sequence"/>
</dbReference>